<comment type="caution">
    <text evidence="1">The sequence shown here is derived from an EMBL/GenBank/DDBJ whole genome shotgun (WGS) entry which is preliminary data.</text>
</comment>
<gene>
    <name evidence="1" type="ORF">FALBO_7073</name>
</gene>
<evidence type="ECO:0000313" key="1">
    <source>
        <dbReference type="EMBL" id="KAF4466060.1"/>
    </source>
</evidence>
<accession>A0A8H4LAG8</accession>
<name>A0A8H4LAG8_9HYPO</name>
<dbReference type="AlphaFoldDB" id="A0A8H4LAG8"/>
<reference evidence="1 2" key="1">
    <citation type="submission" date="2020-01" db="EMBL/GenBank/DDBJ databases">
        <title>Identification and distribution of gene clusters putatively required for synthesis of sphingolipid metabolism inhibitors in phylogenetically diverse species of the filamentous fungus Fusarium.</title>
        <authorList>
            <person name="Kim H.-S."/>
            <person name="Busman M."/>
            <person name="Brown D.W."/>
            <person name="Divon H."/>
            <person name="Uhlig S."/>
            <person name="Proctor R.H."/>
        </authorList>
    </citation>
    <scope>NUCLEOTIDE SEQUENCE [LARGE SCALE GENOMIC DNA]</scope>
    <source>
        <strain evidence="1 2">NRRL 20459</strain>
    </source>
</reference>
<sequence>MIKSKSVMRRTNVARKYMAFILLIGTLLIGGSSQPELFVPVLARWPGEVAPDGISAWHEDEKKVGDILMLFLLALQREQVEQTRRSVRLKRDVELTSTTTSPYLMDTWKDRQTRSERVETKGQKWVPRDWGSEGRDKVGFIPGGGQGSSNFSRAGHIAMLQLGTDGG</sequence>
<evidence type="ECO:0000313" key="2">
    <source>
        <dbReference type="Proteomes" id="UP000554235"/>
    </source>
</evidence>
<protein>
    <submittedName>
        <fullName evidence="1">Uncharacterized protein</fullName>
    </submittedName>
</protein>
<dbReference type="Proteomes" id="UP000554235">
    <property type="component" value="Unassembled WGS sequence"/>
</dbReference>
<dbReference type="EMBL" id="JAADYS010000935">
    <property type="protein sequence ID" value="KAF4466060.1"/>
    <property type="molecule type" value="Genomic_DNA"/>
</dbReference>
<proteinExistence type="predicted"/>
<keyword evidence="2" id="KW-1185">Reference proteome</keyword>
<organism evidence="1 2">
    <name type="scientific">Fusarium albosuccineum</name>
    <dbReference type="NCBI Taxonomy" id="1237068"/>
    <lineage>
        <taxon>Eukaryota</taxon>
        <taxon>Fungi</taxon>
        <taxon>Dikarya</taxon>
        <taxon>Ascomycota</taxon>
        <taxon>Pezizomycotina</taxon>
        <taxon>Sordariomycetes</taxon>
        <taxon>Hypocreomycetidae</taxon>
        <taxon>Hypocreales</taxon>
        <taxon>Nectriaceae</taxon>
        <taxon>Fusarium</taxon>
        <taxon>Fusarium decemcellulare species complex</taxon>
    </lineage>
</organism>